<dbReference type="SUPFAM" id="SSF53167">
    <property type="entry name" value="Purine and uridine phosphorylases"/>
    <property type="match status" value="1"/>
</dbReference>
<evidence type="ECO:0000256" key="1">
    <source>
        <dbReference type="ARBA" id="ARBA00022737"/>
    </source>
</evidence>
<evidence type="ECO:0000313" key="4">
    <source>
        <dbReference type="EMBL" id="KAK0712465.1"/>
    </source>
</evidence>
<evidence type="ECO:0008006" key="6">
    <source>
        <dbReference type="Google" id="ProtNLM"/>
    </source>
</evidence>
<dbReference type="GO" id="GO:0003824">
    <property type="term" value="F:catalytic activity"/>
    <property type="evidence" value="ECO:0007669"/>
    <property type="project" value="InterPro"/>
</dbReference>
<evidence type="ECO:0000313" key="5">
    <source>
        <dbReference type="Proteomes" id="UP001172101"/>
    </source>
</evidence>
<dbReference type="Pfam" id="PF24883">
    <property type="entry name" value="NPHP3_N"/>
    <property type="match status" value="1"/>
</dbReference>
<dbReference type="InterPro" id="IPR056884">
    <property type="entry name" value="NPHP3-like_N"/>
</dbReference>
<accession>A0AA40AB34</accession>
<gene>
    <name evidence="4" type="ORF">B0T26DRAFT_779636</name>
</gene>
<name>A0AA40AB34_9PEZI</name>
<dbReference type="InterPro" id="IPR035994">
    <property type="entry name" value="Nucleoside_phosphorylase_sf"/>
</dbReference>
<dbReference type="GeneID" id="85329941"/>
<dbReference type="PANTHER" id="PTHR46082">
    <property type="entry name" value="ATP/GTP-BINDING PROTEIN-RELATED"/>
    <property type="match status" value="1"/>
</dbReference>
<organism evidence="4 5">
    <name type="scientific">Lasiosphaeria miniovina</name>
    <dbReference type="NCBI Taxonomy" id="1954250"/>
    <lineage>
        <taxon>Eukaryota</taxon>
        <taxon>Fungi</taxon>
        <taxon>Dikarya</taxon>
        <taxon>Ascomycota</taxon>
        <taxon>Pezizomycotina</taxon>
        <taxon>Sordariomycetes</taxon>
        <taxon>Sordariomycetidae</taxon>
        <taxon>Sordariales</taxon>
        <taxon>Lasiosphaeriaceae</taxon>
        <taxon>Lasiosphaeria</taxon>
    </lineage>
</organism>
<dbReference type="InterPro" id="IPR053137">
    <property type="entry name" value="NLR-like"/>
</dbReference>
<dbReference type="EMBL" id="JAUIRO010000005">
    <property type="protein sequence ID" value="KAK0712465.1"/>
    <property type="molecule type" value="Genomic_DNA"/>
</dbReference>
<evidence type="ECO:0000259" key="2">
    <source>
        <dbReference type="Pfam" id="PF01048"/>
    </source>
</evidence>
<dbReference type="PANTHER" id="PTHR46082:SF6">
    <property type="entry name" value="AAA+ ATPASE DOMAIN-CONTAINING PROTEIN-RELATED"/>
    <property type="match status" value="1"/>
</dbReference>
<feature type="domain" description="Nucleoside phosphorylase" evidence="2">
    <location>
        <begin position="157"/>
        <end position="241"/>
    </location>
</feature>
<reference evidence="4" key="1">
    <citation type="submission" date="2023-06" db="EMBL/GenBank/DDBJ databases">
        <title>Genome-scale phylogeny and comparative genomics of the fungal order Sordariales.</title>
        <authorList>
            <consortium name="Lawrence Berkeley National Laboratory"/>
            <person name="Hensen N."/>
            <person name="Bonometti L."/>
            <person name="Westerberg I."/>
            <person name="Brannstrom I.O."/>
            <person name="Guillou S."/>
            <person name="Cros-Aarteil S."/>
            <person name="Calhoun S."/>
            <person name="Haridas S."/>
            <person name="Kuo A."/>
            <person name="Mondo S."/>
            <person name="Pangilinan J."/>
            <person name="Riley R."/>
            <person name="LaButti K."/>
            <person name="Andreopoulos B."/>
            <person name="Lipzen A."/>
            <person name="Chen C."/>
            <person name="Yanf M."/>
            <person name="Daum C."/>
            <person name="Ng V."/>
            <person name="Clum A."/>
            <person name="Steindorff A."/>
            <person name="Ohm R."/>
            <person name="Martin F."/>
            <person name="Silar P."/>
            <person name="Natvig D."/>
            <person name="Lalanne C."/>
            <person name="Gautier V."/>
            <person name="Ament-velasquez S.L."/>
            <person name="Kruys A."/>
            <person name="Hutchinson M.I."/>
            <person name="Powell A.J."/>
            <person name="Barry K."/>
            <person name="Miller A.N."/>
            <person name="Grigoriev I.V."/>
            <person name="Debuchy R."/>
            <person name="Gladieux P."/>
            <person name="Thoren M.H."/>
            <person name="Johannesson H."/>
        </authorList>
    </citation>
    <scope>NUCLEOTIDE SEQUENCE</scope>
    <source>
        <strain evidence="4">SMH2392-1A</strain>
    </source>
</reference>
<dbReference type="GO" id="GO:0009116">
    <property type="term" value="P:nucleoside metabolic process"/>
    <property type="evidence" value="ECO:0007669"/>
    <property type="project" value="InterPro"/>
</dbReference>
<dbReference type="RefSeq" id="XP_060293788.1">
    <property type="nucleotide sequence ID" value="XM_060446671.1"/>
</dbReference>
<comment type="caution">
    <text evidence="4">The sequence shown here is derived from an EMBL/GenBank/DDBJ whole genome shotgun (WGS) entry which is preliminary data.</text>
</comment>
<dbReference type="Gene3D" id="3.40.50.1580">
    <property type="entry name" value="Nucleoside phosphorylase domain"/>
    <property type="match status" value="1"/>
</dbReference>
<dbReference type="InterPro" id="IPR000845">
    <property type="entry name" value="Nucleoside_phosphorylase_d"/>
</dbReference>
<dbReference type="AlphaFoldDB" id="A0AA40AB34"/>
<protein>
    <recommendedName>
        <fullName evidence="6">Nucleoside phosphorylase domain-containing protein</fullName>
    </recommendedName>
</protein>
<dbReference type="Proteomes" id="UP001172101">
    <property type="component" value="Unassembled WGS sequence"/>
</dbReference>
<dbReference type="Pfam" id="PF01048">
    <property type="entry name" value="PNP_UDP_1"/>
    <property type="match status" value="1"/>
</dbReference>
<proteinExistence type="predicted"/>
<sequence length="373" mass="41386">MDLVNWERGGVLAKSILSQSTCDTAGIHFLTPSHGRVVEDLETARALRDVSIGVNRFRGKLLLPRPLPEILERNGRDGRPHWVYIGADVFDVAAHPFPVTYNGTSKAATSGYYVRHRMHVSDFFRHSPLPEATAEPDATHDAYSAAYSAASHEMVAGDDNTYVLGRIDQHNVVMACLPGQYGTNNAAIVATNLKRSFPNVRATLMVGIGGGAPSQADLYLGDVVVGTRIMQYDMGKMVAGGLFQETADIDARRTTIRAAHTKTCRWLLQHSKYRDWLDPGKQSQNHGFLWIRGKPGAGTSTMKFVYLETKKYSKKPKIAVASFFFNARGDYKERSISGMYRSLLLQLLYEFPDLQSVLDDTDIVPQNQQDCLA</sequence>
<feature type="domain" description="Nephrocystin 3-like N-terminal" evidence="3">
    <location>
        <begin position="263"/>
        <end position="359"/>
    </location>
</feature>
<keyword evidence="1" id="KW-0677">Repeat</keyword>
<keyword evidence="5" id="KW-1185">Reference proteome</keyword>
<evidence type="ECO:0000259" key="3">
    <source>
        <dbReference type="Pfam" id="PF24883"/>
    </source>
</evidence>